<dbReference type="AlphaFoldDB" id="A0A2Z6E4T7"/>
<sequence>MNRSDAENFLYREAALLDHKRLDAWLDLFSDDALYWIPANQSDYDPREHVSFVYDNMTLLKERIGRLTGEYCHAQQPPSSTLHTISNVEVEPIGPGRVRVRSNAVIYEFRNNAQRRFYPLQTFPAFCTHELREEDGHWRITLKKVALLNADGEIFDLSFLL</sequence>
<protein>
    <submittedName>
        <fullName evidence="5">Benzoate 1,2-dioxygenase beta subunit</fullName>
    </submittedName>
</protein>
<proteinExistence type="inferred from homology"/>
<dbReference type="PANTHER" id="PTHR41534">
    <property type="entry name" value="BLR3401 PROTEIN"/>
    <property type="match status" value="1"/>
</dbReference>
<reference evidence="6" key="2">
    <citation type="submission" date="2018-06" db="EMBL/GenBank/DDBJ databases">
        <title>Genome sequence of Rhodanobacteraceae bacterium strain Dysh456.</title>
        <authorList>
            <person name="Fukui M."/>
        </authorList>
    </citation>
    <scope>NUCLEOTIDE SEQUENCE [LARGE SCALE GENOMIC DNA]</scope>
    <source>
        <strain evidence="6">Dysh456</strain>
    </source>
</reference>
<accession>A0A2Z6E4T7</accession>
<dbReference type="Gene3D" id="3.10.450.50">
    <property type="match status" value="1"/>
</dbReference>
<name>A0A2Z6E4T7_9GAMM</name>
<dbReference type="PANTHER" id="PTHR41534:SF1">
    <property type="entry name" value="BLR3401 PROTEIN"/>
    <property type="match status" value="1"/>
</dbReference>
<keyword evidence="3 5" id="KW-0223">Dioxygenase</keyword>
<dbReference type="InterPro" id="IPR000391">
    <property type="entry name" value="Rng_hydr_dOase-bsu"/>
</dbReference>
<dbReference type="KEGG" id="rbd:ALSL_1101"/>
<gene>
    <name evidence="5" type="ORF">ALSL_1101</name>
</gene>
<dbReference type="InterPro" id="IPR032710">
    <property type="entry name" value="NTF2-like_dom_sf"/>
</dbReference>
<comment type="similarity">
    <text evidence="1">Belongs to the bacterial ring-hydroxylating dioxygenase beta subunit family.</text>
</comment>
<dbReference type="CDD" id="cd00667">
    <property type="entry name" value="ring_hydroxylating_dioxygenases_beta"/>
    <property type="match status" value="1"/>
</dbReference>
<organism evidence="5 6">
    <name type="scientific">Aerosticca soli</name>
    <dbReference type="NCBI Taxonomy" id="2010829"/>
    <lineage>
        <taxon>Bacteria</taxon>
        <taxon>Pseudomonadati</taxon>
        <taxon>Pseudomonadota</taxon>
        <taxon>Gammaproteobacteria</taxon>
        <taxon>Lysobacterales</taxon>
        <taxon>Rhodanobacteraceae</taxon>
        <taxon>Aerosticca</taxon>
    </lineage>
</organism>
<dbReference type="Proteomes" id="UP000270530">
    <property type="component" value="Chromosome"/>
</dbReference>
<evidence type="ECO:0000256" key="4">
    <source>
        <dbReference type="ARBA" id="ARBA00023002"/>
    </source>
</evidence>
<evidence type="ECO:0000256" key="2">
    <source>
        <dbReference type="ARBA" id="ARBA00022797"/>
    </source>
</evidence>
<evidence type="ECO:0000256" key="3">
    <source>
        <dbReference type="ARBA" id="ARBA00022964"/>
    </source>
</evidence>
<dbReference type="SUPFAM" id="SSF54427">
    <property type="entry name" value="NTF2-like"/>
    <property type="match status" value="1"/>
</dbReference>
<keyword evidence="6" id="KW-1185">Reference proteome</keyword>
<dbReference type="EMBL" id="AP018560">
    <property type="protein sequence ID" value="BBD79764.1"/>
    <property type="molecule type" value="Genomic_DNA"/>
</dbReference>
<dbReference type="OrthoDB" id="7446267at2"/>
<dbReference type="Pfam" id="PF00866">
    <property type="entry name" value="Ring_hydroxyl_B"/>
    <property type="match status" value="1"/>
</dbReference>
<evidence type="ECO:0000313" key="6">
    <source>
        <dbReference type="Proteomes" id="UP000270530"/>
    </source>
</evidence>
<keyword evidence="4" id="KW-0560">Oxidoreductase</keyword>
<evidence type="ECO:0000256" key="1">
    <source>
        <dbReference type="ARBA" id="ARBA00009570"/>
    </source>
</evidence>
<dbReference type="RefSeq" id="WP_126537188.1">
    <property type="nucleotide sequence ID" value="NZ_AP018560.1"/>
</dbReference>
<keyword evidence="2" id="KW-0058">Aromatic hydrocarbons catabolism</keyword>
<evidence type="ECO:0000313" key="5">
    <source>
        <dbReference type="EMBL" id="BBD79764.1"/>
    </source>
</evidence>
<dbReference type="GO" id="GO:0051213">
    <property type="term" value="F:dioxygenase activity"/>
    <property type="evidence" value="ECO:0007669"/>
    <property type="project" value="UniProtKB-KW"/>
</dbReference>
<reference evidence="6" key="1">
    <citation type="submission" date="2018-04" db="EMBL/GenBank/DDBJ databases">
        <authorList>
            <person name="Watanabe M."/>
            <person name="Kojima H."/>
        </authorList>
    </citation>
    <scope>NUCLEOTIDE SEQUENCE [LARGE SCALE GENOMIC DNA]</scope>
    <source>
        <strain evidence="6">Dysh456</strain>
    </source>
</reference>
<dbReference type="GO" id="GO:0019380">
    <property type="term" value="P:3-phenylpropionate catabolic process"/>
    <property type="evidence" value="ECO:0007669"/>
    <property type="project" value="TreeGrafter"/>
</dbReference>